<dbReference type="Pfam" id="PF00111">
    <property type="entry name" value="Fer2"/>
    <property type="match status" value="1"/>
</dbReference>
<gene>
    <name evidence="2" type="ORF">HNQ01_000545</name>
</gene>
<evidence type="ECO:0000313" key="2">
    <source>
        <dbReference type="EMBL" id="NRT54835.1"/>
    </source>
</evidence>
<accession>A0ABX2FYI0</accession>
<feature type="domain" description="2Fe-2S ferredoxin-type" evidence="1">
    <location>
        <begin position="3"/>
        <end position="94"/>
    </location>
</feature>
<dbReference type="Proteomes" id="UP001516061">
    <property type="component" value="Unassembled WGS sequence"/>
</dbReference>
<dbReference type="RefSeq" id="WP_173803799.1">
    <property type="nucleotide sequence ID" value="NZ_JABSNM010000002.1"/>
</dbReference>
<dbReference type="InterPro" id="IPR036010">
    <property type="entry name" value="2Fe-2S_ferredoxin-like_sf"/>
</dbReference>
<dbReference type="SUPFAM" id="SSF54292">
    <property type="entry name" value="2Fe-2S ferredoxin-like"/>
    <property type="match status" value="1"/>
</dbReference>
<comment type="caution">
    <text evidence="2">The sequence shown here is derived from an EMBL/GenBank/DDBJ whole genome shotgun (WGS) entry which is preliminary data.</text>
</comment>
<dbReference type="Gene3D" id="3.10.20.30">
    <property type="match status" value="1"/>
</dbReference>
<dbReference type="PROSITE" id="PS00197">
    <property type="entry name" value="2FE2S_FER_1"/>
    <property type="match status" value="1"/>
</dbReference>
<evidence type="ECO:0000313" key="3">
    <source>
        <dbReference type="Proteomes" id="UP001516061"/>
    </source>
</evidence>
<dbReference type="EMBL" id="JABSNM010000002">
    <property type="protein sequence ID" value="NRT54835.1"/>
    <property type="molecule type" value="Genomic_DNA"/>
</dbReference>
<keyword evidence="3" id="KW-1185">Reference proteome</keyword>
<organism evidence="2 3">
    <name type="scientific">Sphaerotilus uruguayifluvii</name>
    <dbReference type="NCBI Taxonomy" id="2735897"/>
    <lineage>
        <taxon>Bacteria</taxon>
        <taxon>Pseudomonadati</taxon>
        <taxon>Pseudomonadota</taxon>
        <taxon>Betaproteobacteria</taxon>
        <taxon>Burkholderiales</taxon>
        <taxon>Sphaerotilaceae</taxon>
        <taxon>Sphaerotilus</taxon>
    </lineage>
</organism>
<dbReference type="InterPro" id="IPR006058">
    <property type="entry name" value="2Fe2S_fd_BS"/>
</dbReference>
<sequence>MKHQVRIEDTGEIYRCDERQTVLVGMEALGRKGIPVGCRNGGCGVCKVEITAGQYESRVMSREHVSAEDEACGRVLSCRIRPCSDLSLKVIGRMQRSVCRRA</sequence>
<dbReference type="PROSITE" id="PS51085">
    <property type="entry name" value="2FE2S_FER_2"/>
    <property type="match status" value="1"/>
</dbReference>
<evidence type="ECO:0000259" key="1">
    <source>
        <dbReference type="PROSITE" id="PS51085"/>
    </source>
</evidence>
<proteinExistence type="predicted"/>
<dbReference type="InterPro" id="IPR001041">
    <property type="entry name" value="2Fe-2S_ferredoxin-type"/>
</dbReference>
<protein>
    <submittedName>
        <fullName evidence="2">Ferredoxin</fullName>
    </submittedName>
</protein>
<dbReference type="CDD" id="cd00207">
    <property type="entry name" value="fer2"/>
    <property type="match status" value="1"/>
</dbReference>
<reference evidence="2 3" key="1">
    <citation type="submission" date="2020-05" db="EMBL/GenBank/DDBJ databases">
        <title>Genomic Encyclopedia of Type Strains, Phase IV (KMG-V): Genome sequencing to study the core and pangenomes of soil and plant-associated prokaryotes.</title>
        <authorList>
            <person name="Whitman W."/>
        </authorList>
    </citation>
    <scope>NUCLEOTIDE SEQUENCE [LARGE SCALE GENOMIC DNA]</scope>
    <source>
        <strain evidence="2 3">C29</strain>
    </source>
</reference>
<name>A0ABX2FYI0_9BURK</name>
<dbReference type="InterPro" id="IPR012675">
    <property type="entry name" value="Beta-grasp_dom_sf"/>
</dbReference>